<dbReference type="InterPro" id="IPR012347">
    <property type="entry name" value="Ferritin-like"/>
</dbReference>
<evidence type="ECO:0000256" key="6">
    <source>
        <dbReference type="ARBA" id="ARBA00025111"/>
    </source>
</evidence>
<protein>
    <recommendedName>
        <fullName evidence="9">Ferritin</fullName>
    </recommendedName>
</protein>
<evidence type="ECO:0000256" key="2">
    <source>
        <dbReference type="ARBA" id="ARBA00022434"/>
    </source>
</evidence>
<evidence type="ECO:0000256" key="4">
    <source>
        <dbReference type="ARBA" id="ARBA00023002"/>
    </source>
</evidence>
<evidence type="ECO:0000256" key="5">
    <source>
        <dbReference type="ARBA" id="ARBA00023004"/>
    </source>
</evidence>
<proteinExistence type="inferred from homology"/>
<feature type="binding site" evidence="8">
    <location>
        <position position="33"/>
    </location>
    <ligand>
        <name>Fe cation</name>
        <dbReference type="ChEBI" id="CHEBI:24875"/>
        <label>1</label>
    </ligand>
</feature>
<dbReference type="InterPro" id="IPR008331">
    <property type="entry name" value="Ferritin_DPS_dom"/>
</dbReference>
<comment type="similarity">
    <text evidence="1 9">Belongs to the ferritin family.</text>
</comment>
<reference evidence="11 12" key="1">
    <citation type="journal article" date="2018" name="Nat. Ecol. Evol.">
        <title>Shark genomes provide insights into elasmobranch evolution and the origin of vertebrates.</title>
        <authorList>
            <person name="Hara Y"/>
            <person name="Yamaguchi K"/>
            <person name="Onimaru K"/>
            <person name="Kadota M"/>
            <person name="Koyanagi M"/>
            <person name="Keeley SD"/>
            <person name="Tatsumi K"/>
            <person name="Tanaka K"/>
            <person name="Motone F"/>
            <person name="Kageyama Y"/>
            <person name="Nozu R"/>
            <person name="Adachi N"/>
            <person name="Nishimura O"/>
            <person name="Nakagawa R"/>
            <person name="Tanegashima C"/>
            <person name="Kiyatake I"/>
            <person name="Matsumoto R"/>
            <person name="Murakumo K"/>
            <person name="Nishida K"/>
            <person name="Terakita A"/>
            <person name="Kuratani S"/>
            <person name="Sato K"/>
            <person name="Hyodo S Kuraku.S."/>
        </authorList>
    </citation>
    <scope>NUCLEOTIDE SEQUENCE [LARGE SCALE GENOMIC DNA]</scope>
</reference>
<comment type="catalytic activity">
    <reaction evidence="7">
        <text>4 Fe(2+) + O2 + 4 H(+) = 4 Fe(3+) + 2 H2O</text>
        <dbReference type="Rhea" id="RHEA:11148"/>
        <dbReference type="ChEBI" id="CHEBI:15377"/>
        <dbReference type="ChEBI" id="CHEBI:15378"/>
        <dbReference type="ChEBI" id="CHEBI:15379"/>
        <dbReference type="ChEBI" id="CHEBI:29033"/>
        <dbReference type="ChEBI" id="CHEBI:29034"/>
        <dbReference type="EC" id="1.16.3.1"/>
    </reaction>
</comment>
<dbReference type="GO" id="GO:0006826">
    <property type="term" value="P:iron ion transport"/>
    <property type="evidence" value="ECO:0007669"/>
    <property type="project" value="InterPro"/>
</dbReference>
<sequence length="105" mass="12381">MVLFQMSYFDRDDVALHHFSQFFKAESQEKQEHAEKLLKFQNQRGGRVLLQDVKLCDFLETHYLDEEVEIIKRLADYITNLKHLGAPENGLGEYLFDRLSLEDSS</sequence>
<comment type="function">
    <text evidence="6">Stores iron in a soluble, non-toxic, readily available form. Important for iron homeostasis. Has ferroxidase activity. Iron is taken up in the ferrous form and deposited as ferric hydroxides after oxidation.</text>
</comment>
<keyword evidence="4" id="KW-0560">Oxidoreductase</keyword>
<dbReference type="Pfam" id="PF00210">
    <property type="entry name" value="Ferritin"/>
    <property type="match status" value="1"/>
</dbReference>
<evidence type="ECO:0000256" key="8">
    <source>
        <dbReference type="PIRSR" id="PIRSR601519-1"/>
    </source>
</evidence>
<dbReference type="InterPro" id="IPR001519">
    <property type="entry name" value="Ferritin"/>
</dbReference>
<feature type="domain" description="Ferritin-like diiron" evidence="10">
    <location>
        <begin position="1"/>
        <end position="105"/>
    </location>
</feature>
<dbReference type="EMBL" id="BEZZ01025642">
    <property type="protein sequence ID" value="GCC39713.1"/>
    <property type="molecule type" value="Genomic_DNA"/>
</dbReference>
<evidence type="ECO:0000256" key="1">
    <source>
        <dbReference type="ARBA" id="ARBA00007513"/>
    </source>
</evidence>
<keyword evidence="5 8" id="KW-0408">Iron</keyword>
<dbReference type="InterPro" id="IPR009040">
    <property type="entry name" value="Ferritin-like_diiron"/>
</dbReference>
<dbReference type="PROSITE" id="PS00204">
    <property type="entry name" value="FERRITIN_2"/>
    <property type="match status" value="1"/>
</dbReference>
<organism evidence="11 12">
    <name type="scientific">Chiloscyllium punctatum</name>
    <name type="common">Brownbanded bambooshark</name>
    <name type="synonym">Hemiscyllium punctatum</name>
    <dbReference type="NCBI Taxonomy" id="137246"/>
    <lineage>
        <taxon>Eukaryota</taxon>
        <taxon>Metazoa</taxon>
        <taxon>Chordata</taxon>
        <taxon>Craniata</taxon>
        <taxon>Vertebrata</taxon>
        <taxon>Chondrichthyes</taxon>
        <taxon>Elasmobranchii</taxon>
        <taxon>Galeomorphii</taxon>
        <taxon>Galeoidea</taxon>
        <taxon>Orectolobiformes</taxon>
        <taxon>Hemiscylliidae</taxon>
        <taxon>Chiloscyllium</taxon>
    </lineage>
</organism>
<dbReference type="GO" id="GO:0004322">
    <property type="term" value="F:ferroxidase activity"/>
    <property type="evidence" value="ECO:0007669"/>
    <property type="project" value="UniProtKB-EC"/>
</dbReference>
<dbReference type="SUPFAM" id="SSF47240">
    <property type="entry name" value="Ferritin-like"/>
    <property type="match status" value="1"/>
</dbReference>
<accession>A0A401TAN9</accession>
<dbReference type="AlphaFoldDB" id="A0A401TAN9"/>
<evidence type="ECO:0000259" key="10">
    <source>
        <dbReference type="PROSITE" id="PS50905"/>
    </source>
</evidence>
<evidence type="ECO:0000313" key="11">
    <source>
        <dbReference type="EMBL" id="GCC39713.1"/>
    </source>
</evidence>
<evidence type="ECO:0000256" key="7">
    <source>
        <dbReference type="ARBA" id="ARBA00047990"/>
    </source>
</evidence>
<dbReference type="Gene3D" id="1.20.1260.10">
    <property type="match status" value="2"/>
</dbReference>
<dbReference type="GO" id="GO:0008199">
    <property type="term" value="F:ferric iron binding"/>
    <property type="evidence" value="ECO:0007669"/>
    <property type="project" value="InterPro"/>
</dbReference>
<keyword evidence="2 9" id="KW-0409">Iron storage</keyword>
<dbReference type="OMA" id="YFDRDHV"/>
<dbReference type="Proteomes" id="UP000287033">
    <property type="component" value="Unassembled WGS sequence"/>
</dbReference>
<dbReference type="GO" id="GO:0008198">
    <property type="term" value="F:ferrous iron binding"/>
    <property type="evidence" value="ECO:0007669"/>
    <property type="project" value="TreeGrafter"/>
</dbReference>
<evidence type="ECO:0000313" key="12">
    <source>
        <dbReference type="Proteomes" id="UP000287033"/>
    </source>
</evidence>
<dbReference type="PANTHER" id="PTHR11431">
    <property type="entry name" value="FERRITIN"/>
    <property type="match status" value="1"/>
</dbReference>
<comment type="function">
    <text evidence="9">Stores iron in a soluble, non-toxic, readily available form. Important for iron homeostasis. Iron is taken up in the ferrous form and deposited as ferric hydroxides after oxidation.</text>
</comment>
<keyword evidence="12" id="KW-1185">Reference proteome</keyword>
<keyword evidence="3 8" id="KW-0479">Metal-binding</keyword>
<dbReference type="GO" id="GO:0006879">
    <property type="term" value="P:intracellular iron ion homeostasis"/>
    <property type="evidence" value="ECO:0007669"/>
    <property type="project" value="UniProtKB-KW"/>
</dbReference>
<name>A0A401TAN9_CHIPU</name>
<comment type="caution">
    <text evidence="11">The sequence shown here is derived from an EMBL/GenBank/DDBJ whole genome shotgun (WGS) entry which is preliminary data.</text>
</comment>
<dbReference type="PANTHER" id="PTHR11431:SF54">
    <property type="entry name" value="FERRITIN"/>
    <property type="match status" value="1"/>
</dbReference>
<evidence type="ECO:0000256" key="3">
    <source>
        <dbReference type="ARBA" id="ARBA00022723"/>
    </source>
</evidence>
<dbReference type="OrthoDB" id="186462at2759"/>
<dbReference type="CDD" id="cd01056">
    <property type="entry name" value="Euk_Ferritin"/>
    <property type="match status" value="1"/>
</dbReference>
<evidence type="ECO:0000256" key="9">
    <source>
        <dbReference type="RuleBase" id="RU361145"/>
    </source>
</evidence>
<dbReference type="GO" id="GO:0005737">
    <property type="term" value="C:cytoplasm"/>
    <property type="evidence" value="ECO:0007669"/>
    <property type="project" value="TreeGrafter"/>
</dbReference>
<dbReference type="InterPro" id="IPR009078">
    <property type="entry name" value="Ferritin-like_SF"/>
</dbReference>
<gene>
    <name evidence="11" type="ORF">chiPu_0023711</name>
</gene>
<dbReference type="InterPro" id="IPR014034">
    <property type="entry name" value="Ferritin_CS"/>
</dbReference>
<dbReference type="PROSITE" id="PS50905">
    <property type="entry name" value="FERRITIN_LIKE"/>
    <property type="match status" value="1"/>
</dbReference>